<sequence>MTPMPATADDDRIRELPSSCALGRIGCRDGDEVYGVPISDVDVDGAIHGVA</sequence>
<name>A0ABP8RYN8_9PSEU</name>
<gene>
    <name evidence="1" type="ORF">GCM10023175_47110</name>
</gene>
<dbReference type="EMBL" id="BAABGT010000075">
    <property type="protein sequence ID" value="GAA4552760.1"/>
    <property type="molecule type" value="Genomic_DNA"/>
</dbReference>
<proteinExistence type="predicted"/>
<evidence type="ECO:0000313" key="1">
    <source>
        <dbReference type="EMBL" id="GAA4552760.1"/>
    </source>
</evidence>
<protein>
    <submittedName>
        <fullName evidence="1">Uncharacterized protein</fullName>
    </submittedName>
</protein>
<keyword evidence="2" id="KW-1185">Reference proteome</keyword>
<evidence type="ECO:0000313" key="2">
    <source>
        <dbReference type="Proteomes" id="UP001501598"/>
    </source>
</evidence>
<comment type="caution">
    <text evidence="1">The sequence shown here is derived from an EMBL/GenBank/DDBJ whole genome shotgun (WGS) entry which is preliminary data.</text>
</comment>
<reference evidence="2" key="1">
    <citation type="journal article" date="2019" name="Int. J. Syst. Evol. Microbiol.">
        <title>The Global Catalogue of Microorganisms (GCM) 10K type strain sequencing project: providing services to taxonomists for standard genome sequencing and annotation.</title>
        <authorList>
            <consortium name="The Broad Institute Genomics Platform"/>
            <consortium name="The Broad Institute Genome Sequencing Center for Infectious Disease"/>
            <person name="Wu L."/>
            <person name="Ma J."/>
        </authorList>
    </citation>
    <scope>NUCLEOTIDE SEQUENCE [LARGE SCALE GENOMIC DNA]</scope>
    <source>
        <strain evidence="2">JCM 17906</strain>
    </source>
</reference>
<accession>A0ABP8RYN8</accession>
<organism evidence="1 2">
    <name type="scientific">Pseudonocardia xishanensis</name>
    <dbReference type="NCBI Taxonomy" id="630995"/>
    <lineage>
        <taxon>Bacteria</taxon>
        <taxon>Bacillati</taxon>
        <taxon>Actinomycetota</taxon>
        <taxon>Actinomycetes</taxon>
        <taxon>Pseudonocardiales</taxon>
        <taxon>Pseudonocardiaceae</taxon>
        <taxon>Pseudonocardia</taxon>
    </lineage>
</organism>
<dbReference type="Proteomes" id="UP001501598">
    <property type="component" value="Unassembled WGS sequence"/>
</dbReference>